<reference evidence="1" key="2">
    <citation type="journal article" date="2024" name="Plant">
        <title>Genomic evolution and insights into agronomic trait innovations of Sesamum species.</title>
        <authorList>
            <person name="Miao H."/>
            <person name="Wang L."/>
            <person name="Qu L."/>
            <person name="Liu H."/>
            <person name="Sun Y."/>
            <person name="Le M."/>
            <person name="Wang Q."/>
            <person name="Wei S."/>
            <person name="Zheng Y."/>
            <person name="Lin W."/>
            <person name="Duan Y."/>
            <person name="Cao H."/>
            <person name="Xiong S."/>
            <person name="Wang X."/>
            <person name="Wei L."/>
            <person name="Li C."/>
            <person name="Ma Q."/>
            <person name="Ju M."/>
            <person name="Zhao R."/>
            <person name="Li G."/>
            <person name="Mu C."/>
            <person name="Tian Q."/>
            <person name="Mei H."/>
            <person name="Zhang T."/>
            <person name="Gao T."/>
            <person name="Zhang H."/>
        </authorList>
    </citation>
    <scope>NUCLEOTIDE SEQUENCE</scope>
    <source>
        <strain evidence="1">G02</strain>
    </source>
</reference>
<name>A0AAW2LKE5_SESRA</name>
<dbReference type="AlphaFoldDB" id="A0AAW2LKE5"/>
<organism evidence="1">
    <name type="scientific">Sesamum radiatum</name>
    <name type="common">Black benniseed</name>
    <dbReference type="NCBI Taxonomy" id="300843"/>
    <lineage>
        <taxon>Eukaryota</taxon>
        <taxon>Viridiplantae</taxon>
        <taxon>Streptophyta</taxon>
        <taxon>Embryophyta</taxon>
        <taxon>Tracheophyta</taxon>
        <taxon>Spermatophyta</taxon>
        <taxon>Magnoliopsida</taxon>
        <taxon>eudicotyledons</taxon>
        <taxon>Gunneridae</taxon>
        <taxon>Pentapetalae</taxon>
        <taxon>asterids</taxon>
        <taxon>lamiids</taxon>
        <taxon>Lamiales</taxon>
        <taxon>Pedaliaceae</taxon>
        <taxon>Sesamum</taxon>
    </lineage>
</organism>
<proteinExistence type="predicted"/>
<sequence length="69" mass="8104">MQRECKIAMKSEEFVRRGLPQVKGSCSSEMFRRRQELSSETFRRRQGAVPRCESPLEGLRDVREDVKES</sequence>
<accession>A0AAW2LKE5</accession>
<protein>
    <submittedName>
        <fullName evidence="1">Uncharacterized protein</fullName>
    </submittedName>
</protein>
<gene>
    <name evidence="1" type="ORF">Sradi_5222500</name>
</gene>
<dbReference type="EMBL" id="JACGWJ010000024">
    <property type="protein sequence ID" value="KAL0319610.1"/>
    <property type="molecule type" value="Genomic_DNA"/>
</dbReference>
<comment type="caution">
    <text evidence="1">The sequence shown here is derived from an EMBL/GenBank/DDBJ whole genome shotgun (WGS) entry which is preliminary data.</text>
</comment>
<evidence type="ECO:0000313" key="1">
    <source>
        <dbReference type="EMBL" id="KAL0319610.1"/>
    </source>
</evidence>
<reference evidence="1" key="1">
    <citation type="submission" date="2020-06" db="EMBL/GenBank/DDBJ databases">
        <authorList>
            <person name="Li T."/>
            <person name="Hu X."/>
            <person name="Zhang T."/>
            <person name="Song X."/>
            <person name="Zhang H."/>
            <person name="Dai N."/>
            <person name="Sheng W."/>
            <person name="Hou X."/>
            <person name="Wei L."/>
        </authorList>
    </citation>
    <scope>NUCLEOTIDE SEQUENCE</scope>
    <source>
        <strain evidence="1">G02</strain>
        <tissue evidence="1">Leaf</tissue>
    </source>
</reference>